<sequence length="145" mass="16814">MRKGTSLSNKILSILSYGIGIYGLYLTYSGQDAENFNQYNDTQKALLQNQKDILQSQNEKFAKLMEQHGDKIEDVREFQTQYQITQNSFDNLQAKIQKQNELHNSLLEATKNCNDENVSRVLSECKKMEIAYTTYFKLLVLILMV</sequence>
<reference evidence="3" key="1">
    <citation type="journal article" name="Sci. Rep.">
        <title>The complete mitochondrial genome of medicinal fungus Taiwanofungus camphoratus reveals gene rearrangements and intron dynamics of Polyporales.</title>
        <authorList>
            <person name="Wang X."/>
            <person name="Jia L."/>
            <person name="Wang M."/>
            <person name="Yang H."/>
            <person name="Chen M."/>
            <person name="Li X."/>
            <person name="Liu H."/>
            <person name="Li Q."/>
            <person name="Liu N."/>
        </authorList>
    </citation>
    <scope>NUCLEOTIDE SEQUENCE</scope>
</reference>
<accession>A0A4D6SWA2</accession>
<evidence type="ECO:0000256" key="1">
    <source>
        <dbReference type="SAM" id="Coils"/>
    </source>
</evidence>
<feature type="coiled-coil region" evidence="1">
    <location>
        <begin position="47"/>
        <end position="109"/>
    </location>
</feature>
<keyword evidence="1" id="KW-0175">Coiled coil</keyword>
<keyword evidence="3" id="KW-0496">Mitochondrion</keyword>
<dbReference type="GeneID" id="40499467"/>
<dbReference type="EMBL" id="MH745717">
    <property type="protein sequence ID" value="QCG70000.1"/>
    <property type="molecule type" value="Genomic_DNA"/>
</dbReference>
<keyword evidence="2" id="KW-0812">Transmembrane</keyword>
<proteinExistence type="predicted"/>
<protein>
    <submittedName>
        <fullName evidence="3">Uncharacterized protein</fullName>
    </submittedName>
</protein>
<evidence type="ECO:0000313" key="3">
    <source>
        <dbReference type="EMBL" id="QCG70000.1"/>
    </source>
</evidence>
<keyword evidence="2" id="KW-0472">Membrane</keyword>
<keyword evidence="2" id="KW-1133">Transmembrane helix</keyword>
<dbReference type="RefSeq" id="YP_009652962.1">
    <property type="nucleotide sequence ID" value="NC_042771.1"/>
</dbReference>
<organism evidence="3">
    <name type="scientific">Taiwanofungus camphoratus</name>
    <name type="common">Poroid brown-rot fungus</name>
    <name type="synonym">Antrodia camphorata</name>
    <dbReference type="NCBI Taxonomy" id="2696576"/>
    <lineage>
        <taxon>Eukaryota</taxon>
        <taxon>Fungi</taxon>
        <taxon>Dikarya</taxon>
        <taxon>Basidiomycota</taxon>
        <taxon>Agaricomycotina</taxon>
        <taxon>Agaricomycetes</taxon>
        <taxon>Polyporales</taxon>
        <taxon>Taiwanofungaceae</taxon>
        <taxon>Taiwanofungus</taxon>
    </lineage>
</organism>
<geneLocation type="mitochondrion" evidence="3"/>
<name>A0A4D6SWA2_TAICA</name>
<dbReference type="AlphaFoldDB" id="A0A4D6SWA2"/>
<feature type="transmembrane region" description="Helical" evidence="2">
    <location>
        <begin position="12"/>
        <end position="28"/>
    </location>
</feature>
<evidence type="ECO:0000256" key="2">
    <source>
        <dbReference type="SAM" id="Phobius"/>
    </source>
</evidence>
<gene>
    <name evidence="3" type="primary">orf145</name>
</gene>